<keyword evidence="2" id="KW-1133">Transmembrane helix</keyword>
<gene>
    <name evidence="3" type="ORF">JOF42_002416</name>
</gene>
<evidence type="ECO:0000313" key="3">
    <source>
        <dbReference type="EMBL" id="MBP2378921.1"/>
    </source>
</evidence>
<dbReference type="EMBL" id="JAGIOA010000001">
    <property type="protein sequence ID" value="MBP2378921.1"/>
    <property type="molecule type" value="Genomic_DNA"/>
</dbReference>
<keyword evidence="4" id="KW-1185">Reference proteome</keyword>
<dbReference type="Proteomes" id="UP000703720">
    <property type="component" value="Unassembled WGS sequence"/>
</dbReference>
<proteinExistence type="predicted"/>
<feature type="region of interest" description="Disordered" evidence="1">
    <location>
        <begin position="285"/>
        <end position="322"/>
    </location>
</feature>
<feature type="region of interest" description="Disordered" evidence="1">
    <location>
        <begin position="347"/>
        <end position="403"/>
    </location>
</feature>
<organism evidence="3 4">
    <name type="scientific">Microbacterium phyllosphaerae</name>
    <dbReference type="NCBI Taxonomy" id="124798"/>
    <lineage>
        <taxon>Bacteria</taxon>
        <taxon>Bacillati</taxon>
        <taxon>Actinomycetota</taxon>
        <taxon>Actinomycetes</taxon>
        <taxon>Micrococcales</taxon>
        <taxon>Microbacteriaceae</taxon>
        <taxon>Microbacterium</taxon>
    </lineage>
</organism>
<keyword evidence="2" id="KW-0812">Transmembrane</keyword>
<protein>
    <submittedName>
        <fullName evidence="3">Uncharacterized protein</fullName>
    </submittedName>
</protein>
<evidence type="ECO:0000256" key="2">
    <source>
        <dbReference type="SAM" id="Phobius"/>
    </source>
</evidence>
<evidence type="ECO:0000313" key="4">
    <source>
        <dbReference type="Proteomes" id="UP000703720"/>
    </source>
</evidence>
<feature type="transmembrane region" description="Helical" evidence="2">
    <location>
        <begin position="325"/>
        <end position="343"/>
    </location>
</feature>
<comment type="caution">
    <text evidence="3">The sequence shown here is derived from an EMBL/GenBank/DDBJ whole genome shotgun (WGS) entry which is preliminary data.</text>
</comment>
<feature type="compositionally biased region" description="Low complexity" evidence="1">
    <location>
        <begin position="359"/>
        <end position="393"/>
    </location>
</feature>
<dbReference type="RefSeq" id="WP_210099271.1">
    <property type="nucleotide sequence ID" value="NZ_BAAAIO010000003.1"/>
</dbReference>
<reference evidence="3 4" key="1">
    <citation type="submission" date="2021-03" db="EMBL/GenBank/DDBJ databases">
        <title>Sequencing the genomes of 1000 actinobacteria strains.</title>
        <authorList>
            <person name="Klenk H.-P."/>
        </authorList>
    </citation>
    <scope>NUCLEOTIDE SEQUENCE [LARGE SCALE GENOMIC DNA]</scope>
    <source>
        <strain evidence="3 4">DSM 13468</strain>
    </source>
</reference>
<evidence type="ECO:0000256" key="1">
    <source>
        <dbReference type="SAM" id="MobiDB-lite"/>
    </source>
</evidence>
<accession>A0ABS4WRS0</accession>
<name>A0ABS4WRS0_9MICO</name>
<sequence length="506" mass="53113">MAVADARGRTTGLVPGAHRVIRHLDAGEGPYAGALVSRGESVAVLIDAAQIAGWAGWEHAGAEHVAGPLDIARRADGHDVLLPWCSERVAAFLGRRAVAATPLTPGEATTMVASILRGLGELTRTGDQAGSGEWWLTDDGRPMFVIGAGEDARTAAARLIGRMQRECVDRSLSRLLTEVREGLSTNVDRPGMPQRLLDRWESELFAIAAPRPIGRDAHVPERARDVDVARRVTMSAETRRAARIGGAEGFGGRRASSGVGRAVRVLGRRLGEVRGSLHDRLRDAAARGWANRRPERPEQRTTPGHVSESASPRDESGKRGRRGRMGVIAVAVAVVVLGVGLSWPGGAGEEPGGATDRPSATTSPAGAAPSAGPTVAVGEVEVSSSPSPQPSSESPDEHMSTDDPLAAARGALSSVMRCAEAGDMICAEAVAGGSTGVVEALMTHAEAEPTLSPVDQYGDVAVVRVTWTAAEGDTESSRGEEQMMVLARVNEKWLVRDAYDVADQPE</sequence>
<keyword evidence="2" id="KW-0472">Membrane</keyword>